<feature type="transmembrane region" description="Helical" evidence="1">
    <location>
        <begin position="858"/>
        <end position="877"/>
    </location>
</feature>
<dbReference type="Pfam" id="PF05226">
    <property type="entry name" value="CHASE2"/>
    <property type="match status" value="1"/>
</dbReference>
<reference evidence="3 4" key="2">
    <citation type="submission" date="2013-09" db="EMBL/GenBank/DDBJ databases">
        <title>Whole genome comparison of six Crocosphaera watsonii strains with differing phenotypes.</title>
        <authorList>
            <person name="Bench S.R."/>
            <person name="Heller P."/>
            <person name="Frank I."/>
            <person name="Arciniega M."/>
            <person name="Shilova I.N."/>
            <person name="Zehr J.P."/>
        </authorList>
    </citation>
    <scope>NUCLEOTIDE SEQUENCE [LARGE SCALE GENOMIC DNA]</scope>
    <source>
        <strain evidence="3 4">WH 0402</strain>
    </source>
</reference>
<keyword evidence="1" id="KW-1133">Transmembrane helix</keyword>
<comment type="caution">
    <text evidence="3">The sequence shown here is derived from an EMBL/GenBank/DDBJ whole genome shotgun (WGS) entry which is preliminary data.</text>
</comment>
<feature type="domain" description="CHASE2" evidence="2">
    <location>
        <begin position="495"/>
        <end position="850"/>
    </location>
</feature>
<keyword evidence="1" id="KW-0812">Transmembrane</keyword>
<dbReference type="InterPro" id="IPR007890">
    <property type="entry name" value="CHASE2"/>
</dbReference>
<accession>T2JX85</accession>
<dbReference type="AlphaFoldDB" id="T2JX85"/>
<dbReference type="Pfam" id="PF12770">
    <property type="entry name" value="CHAT"/>
    <property type="match status" value="1"/>
</dbReference>
<organism evidence="3 4">
    <name type="scientific">Crocosphaera watsonii WH 0402</name>
    <dbReference type="NCBI Taxonomy" id="1284629"/>
    <lineage>
        <taxon>Bacteria</taxon>
        <taxon>Bacillati</taxon>
        <taxon>Cyanobacteriota</taxon>
        <taxon>Cyanophyceae</taxon>
        <taxon>Oscillatoriophycideae</taxon>
        <taxon>Chroococcales</taxon>
        <taxon>Aphanothecaceae</taxon>
        <taxon>Crocosphaera</taxon>
    </lineage>
</organism>
<feature type="transmembrane region" description="Helical" evidence="1">
    <location>
        <begin position="831"/>
        <end position="851"/>
    </location>
</feature>
<dbReference type="InterPro" id="IPR024983">
    <property type="entry name" value="CHAT_dom"/>
</dbReference>
<dbReference type="SMART" id="SM01080">
    <property type="entry name" value="CHASE2"/>
    <property type="match status" value="1"/>
</dbReference>
<evidence type="ECO:0000256" key="1">
    <source>
        <dbReference type="SAM" id="Phobius"/>
    </source>
</evidence>
<feature type="transmembrane region" description="Helical" evidence="1">
    <location>
        <begin position="883"/>
        <end position="904"/>
    </location>
</feature>
<evidence type="ECO:0000313" key="4">
    <source>
        <dbReference type="Proteomes" id="UP000018130"/>
    </source>
</evidence>
<evidence type="ECO:0000259" key="2">
    <source>
        <dbReference type="SMART" id="SM01080"/>
    </source>
</evidence>
<name>T2JX85_CROWT</name>
<sequence length="911" mass="104387">MRNRRFHLLGTNQITASYTILLTLGSGSISKGFDSITVQLRQIEGSNPEQQPEQFTGSLPPDQKLLDTYQEWNHFYKRSINNWIPKLSITFIKLFLLSNSLMQILLLFGKNDHYSFLRNLSEIKVCGQPKNYSEKEIRNIPEEFNNLTKKLIIQFQQWLDNVGFRENIYNELIDCTQKDDDIRLIIATDDENIKCLPWHSWRFFDRRNKAGFAFSFPDFRQVQQSQTPLGKVRILAVFGDDTKINIKADRRILQNLKDAKNAELVILRHQEDDPRASQFCTLAFLKGAESLGLLLLWVMVLQKWDAPNDPLTVEALDKTLRDKQGWDIFFFAGHSDSQGGRGQMGLSPESLCSIEELRFSFQYAISRGLQLAIFNSCSGLGFANQLQDLSMPQVIVMSREIPDFIAQNFLKEFLGHLSDGESFHLSVRHARQTLLNSENDFPNASWLPVICQNPAAIPPTWNSLKNHGKLLWKIPLTATAIVSTAVIGIRFLGGFQGLELAAYDHFMRSRHFFGIMPYEKIDDKILVITGNEGHNDKDIVELIDKLRPLDVLPGIDILQDKPNPPTEADNQEKIDYYSLLMKQYETHENLIGVCHTGSPSSTTKEPEKPVPPPQYFVDKDKPLQVATVHTPPRTKDDVLRAIGLGFTPSSSNPCQADIYLGMLLAYHYLTQYHQYQFIPATDEDDRIKIIKNKTNGKQSSNQLIIEEIPQKTGLFRNQERMRRQDNEERKGFQVLLNFRHYDANRLETFPFHQVSFDEIIDSSNQQLTLNNGRKIELDDLKNKVIIIGKQLSNHDRHKTPYINDHGVWIVAHTASQIINAVLEERPLLKVYHFWEEAIFIPIISLIGAIIGWKIRHPWVIILVTASGIIILYVSALFSFTKGLVIPFVPLTFAFTAASLSLLIYQKRNDLI</sequence>
<keyword evidence="1" id="KW-0472">Membrane</keyword>
<dbReference type="EMBL" id="CAQN01001018">
    <property type="protein sequence ID" value="CCQ69684.1"/>
    <property type="molecule type" value="Genomic_DNA"/>
</dbReference>
<dbReference type="Proteomes" id="UP000018130">
    <property type="component" value="Unassembled WGS sequence"/>
</dbReference>
<proteinExistence type="predicted"/>
<protein>
    <recommendedName>
        <fullName evidence="2">CHASE2 domain-containing protein</fullName>
    </recommendedName>
</protein>
<gene>
    <name evidence="3" type="ORF">CWATWH0402_3457</name>
</gene>
<evidence type="ECO:0000313" key="3">
    <source>
        <dbReference type="EMBL" id="CCQ69684.1"/>
    </source>
</evidence>
<dbReference type="RefSeq" id="WP_082162531.1">
    <property type="nucleotide sequence ID" value="NZ_CAQN01001018.1"/>
</dbReference>
<reference evidence="3 4" key="1">
    <citation type="submission" date="2013-01" db="EMBL/GenBank/DDBJ databases">
        <authorList>
            <person name="Bench S."/>
        </authorList>
    </citation>
    <scope>NUCLEOTIDE SEQUENCE [LARGE SCALE GENOMIC DNA]</scope>
    <source>
        <strain evidence="3 4">WH 0402</strain>
    </source>
</reference>